<feature type="region of interest" description="Disordered" evidence="2">
    <location>
        <begin position="1"/>
        <end position="26"/>
    </location>
</feature>
<gene>
    <name evidence="3" type="ordered locus">Lxx00970</name>
</gene>
<dbReference type="PROSITE" id="PS51257">
    <property type="entry name" value="PROKAR_LIPOPROTEIN"/>
    <property type="match status" value="1"/>
</dbReference>
<dbReference type="AlphaFoldDB" id="Q6AHG3"/>
<organism evidence="3 4">
    <name type="scientific">Leifsonia xyli subsp. xyli (strain CTCB07)</name>
    <dbReference type="NCBI Taxonomy" id="281090"/>
    <lineage>
        <taxon>Bacteria</taxon>
        <taxon>Bacillati</taxon>
        <taxon>Actinomycetota</taxon>
        <taxon>Actinomycetes</taxon>
        <taxon>Micrococcales</taxon>
        <taxon>Microbacteriaceae</taxon>
        <taxon>Leifsonia</taxon>
    </lineage>
</organism>
<dbReference type="Proteomes" id="UP000001306">
    <property type="component" value="Chromosome"/>
</dbReference>
<evidence type="ECO:0000313" key="3">
    <source>
        <dbReference type="EMBL" id="AAT88182.1"/>
    </source>
</evidence>
<evidence type="ECO:0000256" key="2">
    <source>
        <dbReference type="SAM" id="MobiDB-lite"/>
    </source>
</evidence>
<dbReference type="KEGG" id="lxx:Lxx00970"/>
<accession>Q6AHG3</accession>
<dbReference type="EMBL" id="AE016822">
    <property type="protein sequence ID" value="AAT88182.1"/>
    <property type="molecule type" value="Genomic_DNA"/>
</dbReference>
<proteinExistence type="predicted"/>
<dbReference type="STRING" id="281090.Lxx00970"/>
<name>Q6AHG3_LEIXX</name>
<feature type="compositionally biased region" description="Basic residues" evidence="2">
    <location>
        <begin position="1"/>
        <end position="10"/>
    </location>
</feature>
<keyword evidence="4" id="KW-1185">Reference proteome</keyword>
<feature type="coiled-coil region" evidence="1">
    <location>
        <begin position="83"/>
        <end position="117"/>
    </location>
</feature>
<dbReference type="HOGENOM" id="CLU_1347511_0_0_11"/>
<reference evidence="3" key="1">
    <citation type="submission" date="2002-12" db="EMBL/GenBank/DDBJ databases">
        <authorList>
            <person name="Vitorello C.B.M."/>
            <person name="Camargo L.E.A."/>
            <person name="Sluys M.A.V."/>
            <person name="Kitajima J.P."/>
            <person name="Truffi D."/>
            <person name="Amaral A.M."/>
            <person name="Harakava R."/>
            <person name="Franco J.C."/>
            <person name="Wood D."/>
            <person name="Oliveira M.C."/>
            <person name="Miyaki C."/>
            <person name="Takita M.A."/>
            <person name="Silva A.C.R."/>
            <person name="Furlan L.R."/>
            <person name="Carraro D.M."/>
            <person name="Camarotte G."/>
            <person name="Almeida N.F."/>
            <person name="Carrer H."/>
            <person name="Coutinho L.L."/>
            <person name="El-Dorry H.A."/>
            <person name="Ferro M.I.T."/>
            <person name="Gagliardi P.R."/>
            <person name="Giglioti E."/>
            <person name="Goldman M.H.S."/>
            <person name="Goldman G.H."/>
            <person name="Kimura E.T."/>
            <person name="Ferro E.S."/>
            <person name="Kuramae E.E."/>
            <person name="Lemos E.G.M."/>
            <person name="Lemos M.V.F."/>
            <person name="Mauro S.M.Z."/>
            <person name="Machado M.A."/>
            <person name="Marino C.L."/>
            <person name="Menck C.F."/>
            <person name="Nunes L.R."/>
            <person name="Oliveira R.C."/>
            <person name="Pereira G.G."/>
            <person name="Siqueira W."/>
            <person name="Souza A.A."/>
            <person name="Tsai S.M."/>
            <person name="Zanca A.S."/>
            <person name="Simpson A.J.G."/>
            <person name="Brumbley S.M."/>
            <person name="Setubal J.C."/>
        </authorList>
    </citation>
    <scope>NUCLEOTIDE SEQUENCE</scope>
    <source>
        <strain evidence="3">CTCB07</strain>
    </source>
</reference>
<feature type="compositionally biased region" description="Basic and acidic residues" evidence="2">
    <location>
        <begin position="121"/>
        <end position="131"/>
    </location>
</feature>
<feature type="region of interest" description="Disordered" evidence="2">
    <location>
        <begin position="121"/>
        <end position="151"/>
    </location>
</feature>
<evidence type="ECO:0000313" key="4">
    <source>
        <dbReference type="Proteomes" id="UP000001306"/>
    </source>
</evidence>
<sequence length="243" mass="26560">MSRSSGRRGRGFTAPPRYSTGASPSVSGCSYSGVMSSLMPELLATWSWRLERGRTGRTVLTRGQAATAKRDLEHDRSAHPGDYAAYEDELAAALDALEILSRQANRADDLLAVLAAERRQRGGAEGGDHARRTPGPGEPARARGPLTAEHEGIPAGLPELLDQWVHRLIRYRNGAKLIAPIEAARAEIRLRNEAHLHPGAYRNAVTRPYYGRVMRELGEIATAQRPGVRVGGRGMRRTLGDLW</sequence>
<evidence type="ECO:0000256" key="1">
    <source>
        <dbReference type="SAM" id="Coils"/>
    </source>
</evidence>
<keyword evidence="1" id="KW-0175">Coiled coil</keyword>
<feature type="compositionally biased region" description="Low complexity" evidence="2">
    <location>
        <begin position="133"/>
        <end position="145"/>
    </location>
</feature>
<protein>
    <submittedName>
        <fullName evidence="3">Uncharacterized protein</fullName>
    </submittedName>
</protein>
<reference evidence="3" key="2">
    <citation type="journal article" date="2004" name="Mol. Plant Microbe Interact.">
        <title>The genome sequence of the Gram-positive sugarcane pathogen Leifsonia xyli subsp. xyli.</title>
        <authorList>
            <person name="Monteiro-Vitorello C.B."/>
            <person name="Camargo L.E.A."/>
            <person name="Van Sluys M.A."/>
            <person name="Kitajima J.P."/>
            <person name="Truffi D."/>
            <person name="do Amaral A.M."/>
            <person name="Harakava R."/>
            <person name="de Oliveira J.C.F."/>
            <person name="Wood D."/>
            <person name="de Oliveira M.C."/>
            <person name="Miyaki C.Y."/>
            <person name="Takita M.A."/>
            <person name="da Silva A.C.R."/>
            <person name="Furlan L.R."/>
            <person name="Carraro D.M."/>
            <person name="Camarotte G."/>
            <person name="Almeida N.F. Jr."/>
            <person name="Carrer H."/>
            <person name="Coutinho L.L."/>
            <person name="El-Dorry H.A."/>
            <person name="Ferro M.I.T."/>
            <person name="Gagliardi P.R."/>
            <person name="Giglioti E."/>
            <person name="Goldman M.H.S."/>
            <person name="Goldman G.H."/>
            <person name="Kimura E.T."/>
            <person name="Ferro E.S."/>
            <person name="Kuramae E.E."/>
            <person name="Lemos E.G.M."/>
            <person name="Lemos M.V.F."/>
            <person name="Mauro S.M.Z."/>
            <person name="Machado M.A."/>
            <person name="Marino C.L."/>
            <person name="Menck C.F."/>
            <person name="Nunes L.R."/>
            <person name="Oliveira R.C."/>
            <person name="Pereira G.G."/>
            <person name="Siqueira W."/>
            <person name="de Souza A.A."/>
            <person name="Tsai S.M."/>
            <person name="Zanca A.S."/>
            <person name="Simpson A.J.G."/>
            <person name="Brumbley S.M."/>
            <person name="Setubal J.C."/>
        </authorList>
    </citation>
    <scope>NUCLEOTIDE SEQUENCE [LARGE SCALE GENOMIC DNA]</scope>
    <source>
        <strain evidence="3">CTCB07</strain>
    </source>
</reference>